<proteinExistence type="predicted"/>
<feature type="region of interest" description="Disordered" evidence="1">
    <location>
        <begin position="132"/>
        <end position="159"/>
    </location>
</feature>
<protein>
    <submittedName>
        <fullName evidence="2">Uncharacterized protein</fullName>
    </submittedName>
</protein>
<sequence length="159" mass="16855">MQRSPPTTSGPPPSSSEPSHPPALTLDPSACKFCKRPPTCPSCSHQLSPPKRGPTNIDGDVPDPWGQLPPPIHDLSLDSHPDFKHCLPPTPPVLGNFSVFAAGSIEMGAAIQWQPLLANYLCNLPVTLLNPAAAPGTRASRPARKPPPSARRWSGNSMP</sequence>
<dbReference type="EMBL" id="WVTA01000021">
    <property type="protein sequence ID" value="KAK3197221.1"/>
    <property type="molecule type" value="Genomic_DNA"/>
</dbReference>
<name>A0AAN6LKZ5_9PLEO</name>
<feature type="region of interest" description="Disordered" evidence="1">
    <location>
        <begin position="38"/>
        <end position="77"/>
    </location>
</feature>
<reference evidence="2 3" key="1">
    <citation type="submission" date="2021-02" db="EMBL/GenBank/DDBJ databases">
        <title>Genome assembly of Pseudopithomyces chartarum.</title>
        <authorList>
            <person name="Jauregui R."/>
            <person name="Singh J."/>
            <person name="Voisey C."/>
        </authorList>
    </citation>
    <scope>NUCLEOTIDE SEQUENCE [LARGE SCALE GENOMIC DNA]</scope>
    <source>
        <strain evidence="2 3">AGR01</strain>
    </source>
</reference>
<feature type="region of interest" description="Disordered" evidence="1">
    <location>
        <begin position="1"/>
        <end position="24"/>
    </location>
</feature>
<keyword evidence="3" id="KW-1185">Reference proteome</keyword>
<feature type="compositionally biased region" description="Pro residues" evidence="1">
    <location>
        <begin position="8"/>
        <end position="21"/>
    </location>
</feature>
<comment type="caution">
    <text evidence="2">The sequence shown here is derived from an EMBL/GenBank/DDBJ whole genome shotgun (WGS) entry which is preliminary data.</text>
</comment>
<evidence type="ECO:0000256" key="1">
    <source>
        <dbReference type="SAM" id="MobiDB-lite"/>
    </source>
</evidence>
<dbReference type="Proteomes" id="UP001280581">
    <property type="component" value="Unassembled WGS sequence"/>
</dbReference>
<organism evidence="2 3">
    <name type="scientific">Pseudopithomyces chartarum</name>
    <dbReference type="NCBI Taxonomy" id="1892770"/>
    <lineage>
        <taxon>Eukaryota</taxon>
        <taxon>Fungi</taxon>
        <taxon>Dikarya</taxon>
        <taxon>Ascomycota</taxon>
        <taxon>Pezizomycotina</taxon>
        <taxon>Dothideomycetes</taxon>
        <taxon>Pleosporomycetidae</taxon>
        <taxon>Pleosporales</taxon>
        <taxon>Massarineae</taxon>
        <taxon>Didymosphaeriaceae</taxon>
        <taxon>Pseudopithomyces</taxon>
    </lineage>
</organism>
<evidence type="ECO:0000313" key="2">
    <source>
        <dbReference type="EMBL" id="KAK3197221.1"/>
    </source>
</evidence>
<gene>
    <name evidence="2" type="ORF">GRF29_1536g1080143</name>
</gene>
<dbReference type="AlphaFoldDB" id="A0AAN6LKZ5"/>
<feature type="compositionally biased region" description="Low complexity" evidence="1">
    <location>
        <begin position="150"/>
        <end position="159"/>
    </location>
</feature>
<dbReference type="Gene3D" id="3.40.50.450">
    <property type="match status" value="1"/>
</dbReference>
<evidence type="ECO:0000313" key="3">
    <source>
        <dbReference type="Proteomes" id="UP001280581"/>
    </source>
</evidence>
<accession>A0AAN6LKZ5</accession>